<dbReference type="PRINTS" id="PR00598">
    <property type="entry name" value="HTHMARR"/>
</dbReference>
<dbReference type="Pfam" id="PF01047">
    <property type="entry name" value="MarR"/>
    <property type="match status" value="1"/>
</dbReference>
<gene>
    <name evidence="5" type="ORF">WDC_1446</name>
</gene>
<dbReference type="OrthoDB" id="2295869at2"/>
<dbReference type="InterPro" id="IPR036388">
    <property type="entry name" value="WH-like_DNA-bd_sf"/>
</dbReference>
<dbReference type="SMART" id="SM00347">
    <property type="entry name" value="HTH_MARR"/>
    <property type="match status" value="1"/>
</dbReference>
<feature type="domain" description="HTH marR-type" evidence="4">
    <location>
        <begin position="1"/>
        <end position="138"/>
    </location>
</feature>
<keyword evidence="3" id="KW-0804">Transcription</keyword>
<keyword evidence="6" id="KW-1185">Reference proteome</keyword>
<sequence length="165" mass="19379">MENEFEQLSHQMFEMMSLMRRLGLKIKKDQHGLHHGKGHVLHVLLEHDHLSQAQLAQIIDIRPASVTGLLEKMEKEKLVIRTQDEHDRRVTRVSISGEGRKLFRENKIIRQQIDQLVFGALTNDEQHQLANIFTKLLKTMNYYDKQDRETFARAINQINAEQESD</sequence>
<dbReference type="STRING" id="1335616.WDC_1446"/>
<evidence type="ECO:0000259" key="4">
    <source>
        <dbReference type="PROSITE" id="PS50995"/>
    </source>
</evidence>
<protein>
    <submittedName>
        <fullName evidence="5">Transcriptional regulator, MarR family</fullName>
    </submittedName>
</protein>
<evidence type="ECO:0000313" key="6">
    <source>
        <dbReference type="Proteomes" id="UP000032279"/>
    </source>
</evidence>
<evidence type="ECO:0000256" key="3">
    <source>
        <dbReference type="ARBA" id="ARBA00023163"/>
    </source>
</evidence>
<evidence type="ECO:0000313" key="5">
    <source>
        <dbReference type="EMBL" id="KIS02980.1"/>
    </source>
</evidence>
<name>A0A0D1A528_9LACO</name>
<dbReference type="InterPro" id="IPR000835">
    <property type="entry name" value="HTH_MarR-typ"/>
</dbReference>
<dbReference type="InterPro" id="IPR036390">
    <property type="entry name" value="WH_DNA-bd_sf"/>
</dbReference>
<accession>A0A0D1A528</accession>
<dbReference type="EMBL" id="AWTT01000037">
    <property type="protein sequence ID" value="KIS02980.1"/>
    <property type="molecule type" value="Genomic_DNA"/>
</dbReference>
<dbReference type="SUPFAM" id="SSF46785">
    <property type="entry name" value="Winged helix' DNA-binding domain"/>
    <property type="match status" value="1"/>
</dbReference>
<comment type="caution">
    <text evidence="5">The sequence shown here is derived from an EMBL/GenBank/DDBJ whole genome shotgun (WGS) entry which is preliminary data.</text>
</comment>
<proteinExistence type="predicted"/>
<dbReference type="RefSeq" id="WP_052497821.1">
    <property type="nucleotide sequence ID" value="NZ_AWTT01000037.1"/>
</dbReference>
<dbReference type="Proteomes" id="UP000032279">
    <property type="component" value="Unassembled WGS sequence"/>
</dbReference>
<evidence type="ECO:0000256" key="1">
    <source>
        <dbReference type="ARBA" id="ARBA00023015"/>
    </source>
</evidence>
<dbReference type="PATRIC" id="fig|1335616.4.peg.1448"/>
<dbReference type="Gene3D" id="1.10.10.10">
    <property type="entry name" value="Winged helix-like DNA-binding domain superfamily/Winged helix DNA-binding domain"/>
    <property type="match status" value="1"/>
</dbReference>
<dbReference type="GO" id="GO:0003700">
    <property type="term" value="F:DNA-binding transcription factor activity"/>
    <property type="evidence" value="ECO:0007669"/>
    <property type="project" value="InterPro"/>
</dbReference>
<dbReference type="PANTHER" id="PTHR42756">
    <property type="entry name" value="TRANSCRIPTIONAL REGULATOR, MARR"/>
    <property type="match status" value="1"/>
</dbReference>
<dbReference type="GO" id="GO:0003677">
    <property type="term" value="F:DNA binding"/>
    <property type="evidence" value="ECO:0007669"/>
    <property type="project" value="UniProtKB-KW"/>
</dbReference>
<keyword evidence="2" id="KW-0238">DNA-binding</keyword>
<keyword evidence="1" id="KW-0805">Transcription regulation</keyword>
<evidence type="ECO:0000256" key="2">
    <source>
        <dbReference type="ARBA" id="ARBA00023125"/>
    </source>
</evidence>
<dbReference type="PANTHER" id="PTHR42756:SF1">
    <property type="entry name" value="TRANSCRIPTIONAL REPRESSOR OF EMRAB OPERON"/>
    <property type="match status" value="1"/>
</dbReference>
<dbReference type="PROSITE" id="PS50995">
    <property type="entry name" value="HTH_MARR_2"/>
    <property type="match status" value="1"/>
</dbReference>
<dbReference type="AlphaFoldDB" id="A0A0D1A528"/>
<organism evidence="5 6">
    <name type="scientific">Paucilactobacillus wasatchensis</name>
    <dbReference type="NCBI Taxonomy" id="1335616"/>
    <lineage>
        <taxon>Bacteria</taxon>
        <taxon>Bacillati</taxon>
        <taxon>Bacillota</taxon>
        <taxon>Bacilli</taxon>
        <taxon>Lactobacillales</taxon>
        <taxon>Lactobacillaceae</taxon>
        <taxon>Paucilactobacillus</taxon>
    </lineage>
</organism>
<reference evidence="5 6" key="1">
    <citation type="submission" date="2013-08" db="EMBL/GenBank/DDBJ databases">
        <title>Lactobacillus wasatchii sp. WDC04, a late gas producing bacteria isolated from aged chedder cheese.</title>
        <authorList>
            <person name="Oberg C.J."/>
            <person name="Culumber M."/>
            <person name="McMahon D.J."/>
            <person name="Broadbent J.R."/>
            <person name="Oberg T.S."/>
            <person name="Ortaki F."/>
        </authorList>
    </citation>
    <scope>NUCLEOTIDE SEQUENCE [LARGE SCALE GENOMIC DNA]</scope>
    <source>
        <strain evidence="5 6">WDC04</strain>
    </source>
</reference>